<dbReference type="SMART" id="SM00248">
    <property type="entry name" value="ANK"/>
    <property type="match status" value="18"/>
</dbReference>
<dbReference type="InterPro" id="IPR011037">
    <property type="entry name" value="Pyrv_Knase-like_insert_dom_sf"/>
</dbReference>
<keyword evidence="8" id="KW-0963">Cytoplasm</keyword>
<dbReference type="VEuPathDB" id="FungiDB:ATCC64974_44500"/>
<keyword evidence="9" id="KW-0479">Metal-binding</keyword>
<dbReference type="InterPro" id="IPR036770">
    <property type="entry name" value="Ankyrin_rpt-contain_sf"/>
</dbReference>
<dbReference type="InterPro" id="IPR005956">
    <property type="entry name" value="4OHPhenylPyrv_dOase"/>
</dbReference>
<dbReference type="InterPro" id="IPR029068">
    <property type="entry name" value="Glyas_Bleomycin-R_OHBP_Dase"/>
</dbReference>
<dbReference type="InterPro" id="IPR005302">
    <property type="entry name" value="MoCF_Sase_C"/>
</dbReference>
<dbReference type="PANTHER" id="PTHR24198">
    <property type="entry name" value="ANKYRIN REPEAT AND PROTEIN KINASE DOMAIN-CONTAINING PROTEIN"/>
    <property type="match status" value="1"/>
</dbReference>
<dbReference type="VEuPathDB" id="FungiDB:ATCC64974_44540"/>
<keyword evidence="14" id="KW-0408">Iron</keyword>
<evidence type="ECO:0000256" key="11">
    <source>
        <dbReference type="ARBA" id="ARBA00022824"/>
    </source>
</evidence>
<dbReference type="InterPro" id="IPR056884">
    <property type="entry name" value="NPHP3-like_N"/>
</dbReference>
<dbReference type="Pfam" id="PF22939">
    <property type="entry name" value="WHD_GPIID"/>
    <property type="match status" value="1"/>
</dbReference>
<keyword evidence="10" id="KW-0677">Repeat</keyword>
<dbReference type="InterPro" id="IPR041735">
    <property type="entry name" value="4OHPhenylPyrv_dOase_C"/>
</dbReference>
<feature type="repeat" description="ANK" evidence="21">
    <location>
        <begin position="2034"/>
        <end position="2066"/>
    </location>
</feature>
<dbReference type="GO" id="GO:0042802">
    <property type="term" value="F:identical protein binding"/>
    <property type="evidence" value="ECO:0007669"/>
    <property type="project" value="UniProtKB-ARBA"/>
</dbReference>
<feature type="region of interest" description="Disordered" evidence="22">
    <location>
        <begin position="525"/>
        <end position="550"/>
    </location>
</feature>
<evidence type="ECO:0000259" key="24">
    <source>
        <dbReference type="PROSITE" id="PS51819"/>
    </source>
</evidence>
<evidence type="ECO:0000256" key="16">
    <source>
        <dbReference type="ARBA" id="ARBA00023043"/>
    </source>
</evidence>
<dbReference type="GO" id="GO:0030151">
    <property type="term" value="F:molybdenum ion binding"/>
    <property type="evidence" value="ECO:0007669"/>
    <property type="project" value="InterPro"/>
</dbReference>
<evidence type="ECO:0000256" key="18">
    <source>
        <dbReference type="ARBA" id="ARBA00029786"/>
    </source>
</evidence>
<feature type="repeat" description="ANK" evidence="21">
    <location>
        <begin position="1789"/>
        <end position="1821"/>
    </location>
</feature>
<evidence type="ECO:0000256" key="10">
    <source>
        <dbReference type="ARBA" id="ARBA00022737"/>
    </source>
</evidence>
<dbReference type="Pfam" id="PF24883">
    <property type="entry name" value="NPHP3_N"/>
    <property type="match status" value="1"/>
</dbReference>
<dbReference type="InterPro" id="IPR005303">
    <property type="entry name" value="MOCOS_middle"/>
</dbReference>
<comment type="caution">
    <text evidence="25">The sequence shown here is derived from an EMBL/GenBank/DDBJ whole genome shotgun (WGS) entry which is preliminary data.</text>
</comment>
<feature type="repeat" description="ANK" evidence="21">
    <location>
        <begin position="2139"/>
        <end position="2171"/>
    </location>
</feature>
<feature type="compositionally biased region" description="Low complexity" evidence="22">
    <location>
        <begin position="525"/>
        <end position="536"/>
    </location>
</feature>
<dbReference type="FunFam" id="3.10.180.10:FF:000022">
    <property type="entry name" value="4-hydroxyphenylpyruvate dioxygenase"/>
    <property type="match status" value="1"/>
</dbReference>
<dbReference type="InterPro" id="IPR002110">
    <property type="entry name" value="Ankyrin_rpt"/>
</dbReference>
<dbReference type="Gene3D" id="1.25.40.20">
    <property type="entry name" value="Ankyrin repeat-containing domain"/>
    <property type="match status" value="4"/>
</dbReference>
<evidence type="ECO:0000256" key="8">
    <source>
        <dbReference type="ARBA" id="ARBA00022490"/>
    </source>
</evidence>
<feature type="domain" description="VOC" evidence="24">
    <location>
        <begin position="29"/>
        <end position="177"/>
    </location>
</feature>
<evidence type="ECO:0000256" key="13">
    <source>
        <dbReference type="ARBA" id="ARBA00023002"/>
    </source>
</evidence>
<dbReference type="Pfam" id="PF13637">
    <property type="entry name" value="Ank_4"/>
    <property type="match status" value="1"/>
</dbReference>
<keyword evidence="13" id="KW-0560">Oxidoreductase</keyword>
<evidence type="ECO:0000313" key="25">
    <source>
        <dbReference type="EMBL" id="GAQ39804.1"/>
    </source>
</evidence>
<comment type="cofactor">
    <cofactor evidence="1">
        <name>Fe cation</name>
        <dbReference type="ChEBI" id="CHEBI:24875"/>
    </cofactor>
</comment>
<dbReference type="NCBIfam" id="TIGR01263">
    <property type="entry name" value="4HPPD"/>
    <property type="match status" value="1"/>
</dbReference>
<dbReference type="EMBL" id="BCMY01000004">
    <property type="protein sequence ID" value="GAQ39804.1"/>
    <property type="molecule type" value="Genomic_DNA"/>
</dbReference>
<sequence length="2250" mass="248176">MHSTGVNGEPSKVPPNLAVIKSINPNYTGFDYISWYLGNARQAATYFVAHFGFRVIAYSGPETGSHLTTSYVVANGNARFMLTAPITGPQNIPSDKNVSEKDRSLLTEIQAHLLKHGDGVKDIAFQVDDVRGVWEHAIQNGATSVQKPTILSDEKDGEVLCATIKTYGDTAHTLINRSNYRGVFLPGFCPVNDMNALNELLPKVDLIEIDHCVGNQPWDGLDGIVKYYEDALNFHRYWSVDDKDMCSDYSAMRSVVVASPNNVIKMPMNEPATGLKKSQIEEFVDYYGGAGCQHIAFRTNNIIEAVESLTNRGVSFLSVPSNYYVNMREKLAMKNVNIAEDINLLQKYNILIDFDEGGYLLQIFTKHVGDRPTVFMEIIQRENFDGFGAGNFKSLIPATIQHGLDSAPNILLLSITLPIFLCFIFLLPYLNPTPPPPKGCRRLGLSPSQRSNLHDEYSPKYIHGVPSTATEPESGIPAWRIKALFTYPIKSCAGVELEAADVIETGLMYDRLFCFAEFFPSPHPATASTNTSTSTSNEKENDEANGTWTARTLRDRDFRQLALLRPEIWIPDPSSPTYSATNPETLSNGVLLIHYPLPPSRNPLITLLRTLHILASQSSFTIPLDPRPNSSTQFPLTPVKIWKDIPLAHNYAHLLPATLKDLLTYDTTLPPHQRRKLSLFRASTTHRREIYRNAPRKENIGFQPVTGFADAYPIHLLNMASVRDVAANCADEIFELSVRRFRANVIVQGPGKFVEDEWKRIVIGDSSGDGVEIYTACRTIRCKLPNVDPDTGVRHPREPDRTLKRYRRIDVGDLTNACLGMQCVPAVKEFTLRVNDPITVLETGEHCYIKMLAPGEKVEGFNSNMGRAPPLARTSNAIFKAVASCRGILPQAALILICMLVCGKLVSVCYDYRMGVRDAPQAISRIVDEVASVGYIAQQLMKAIESDDASSLPSLLSLQAMDGDGGTLRSCLVELQDLKASLKLGKTSSSKRALVWPLQPVDAEKVLQTLATTKSKLQLALAADNTQNMEVISHTRSLPSVEKKVTGLSESVAQSDEGRELAELLSQLGGRCQSAKQDEEYQKCAPATGDWLLNTEQYMKWKINRNHLLWVKGAAGCGKTVLWYVRFLLDPVDECLCAHFNYDGLTTSSSRIIKDLQDHCGGEQSSSLCYFFMDASEERGVDINRVYGSFFEHNYIVLDGLDECEEYLQNGVPELANFVKEMMEQTKGQQHLIVFSRNLEQLRHAFEGLKVSTVTIDDSTVNVDMQTALRHQFSHQGKLARWPISLKKMIEESLLAQANGSFRWMDCQLQTLRRCATPQAVQKALRDLPKSLDEHYTMTIDRIDESNRIAMKNLLRWVSFALRPLSLHEITSAIAINVDNGDIPFCDENLEPLDPESFIDSCSSLVSTYCLGDEPSGTQCVYVKLAHFTVREFLISDAILRDSCSDFFMDARLSHAVLANCSLAYFHHAVQSAAGDPWTYPLACYAGHFWNEHKNRSQGAWQYLGLETILLDLFNDNGPYFGLVWSKVAKVDRPWLRDEPSDTNDYTALYNSSYCGLTRVVKAILNKGASPNVSGGFYHRPLQAAAFMGHLEIVQLLVDAKAEVNAEGGALSTALGAAAAQGHSDVAITLLEAGANVNFPNPRTFGRRRSDPLFLAVARGHLPVCEILLNYGAEDYHDMKGHPASALVTAVGSGRLDIVKTLLRCERITNARSMKHRTTAVIRPVQCGITAAQYQAAAGGHIDILRELIAYGITPDEALRYAARAGDEKLVRQYLDEGVNVNSHAQVSDHPVALQSAIKGGHTALVHVLLSRGADPNLESGFLTPLRAAVDAGSFEIAQILINAGARVDSHRALQSALSQKRKDLIDLLLQNGADTHRSLRDAVRGADLWAFQLLMGKGADIHRQELADETSILGAAAWGGSVSIITYLLDSGLQDQLNPGPEGTQPLLDAVAASRPLIVELLIQRGADVNAYPQAADERRFTGSYRLYENHRRWPPEPICETALTLAIKANNRDMAELLMRHGAMVTPSSPDTVGTPLLYAVRDQNIELISTLLDRGADPNQRGTIVEEGKPSFPLLVAAENGNPDIINMLLKAGSNLDDQDSEGFSALHAAAACHMSDGLKSLLHKHGADMNARLLNGSLPIHSAASRGTAESLEILLEAGADINTTDDNGRTPLHWAADSGNWETIEALLNRGAPANVKPQDDGANTPVDMACLARDEAISDCRTFSEDWDDERIERLLQRLKEASE</sequence>
<dbReference type="Pfam" id="PF03476">
    <property type="entry name" value="MOSC_N"/>
    <property type="match status" value="1"/>
</dbReference>
<evidence type="ECO:0000256" key="1">
    <source>
        <dbReference type="ARBA" id="ARBA00001962"/>
    </source>
</evidence>
<evidence type="ECO:0000256" key="22">
    <source>
        <dbReference type="SAM" id="MobiDB-lite"/>
    </source>
</evidence>
<dbReference type="GO" id="GO:0003868">
    <property type="term" value="F:4-hydroxyphenylpyruvate dioxygenase activity"/>
    <property type="evidence" value="ECO:0007669"/>
    <property type="project" value="UniProtKB-EC"/>
</dbReference>
<accession>A0A100IEK1</accession>
<dbReference type="InterPro" id="IPR041736">
    <property type="entry name" value="4OHPhenylPyrv_dOase_N"/>
</dbReference>
<dbReference type="OMA" id="NCADEIF"/>
<dbReference type="VEuPathDB" id="FungiDB:An07g01900"/>
<keyword evidence="12" id="KW-0223">Dioxygenase</keyword>
<feature type="domain" description="MOSC" evidence="23">
    <location>
        <begin position="687"/>
        <end position="841"/>
    </location>
</feature>
<dbReference type="VEuPathDB" id="FungiDB:An11g07800"/>
<evidence type="ECO:0000256" key="17">
    <source>
        <dbReference type="ARBA" id="ARBA00023136"/>
    </source>
</evidence>
<dbReference type="CDD" id="cd07250">
    <property type="entry name" value="HPPD_C_like"/>
    <property type="match status" value="1"/>
</dbReference>
<evidence type="ECO:0000256" key="6">
    <source>
        <dbReference type="ARBA" id="ARBA00011738"/>
    </source>
</evidence>
<dbReference type="InterPro" id="IPR004360">
    <property type="entry name" value="Glyas_Fos-R_dOase_dom"/>
</dbReference>
<evidence type="ECO:0000256" key="3">
    <source>
        <dbReference type="ARBA" id="ARBA00004406"/>
    </source>
</evidence>
<dbReference type="VEuPathDB" id="FungiDB:ATCC64974_44510"/>
<name>A0A100IEK1_ASPNG</name>
<dbReference type="PANTHER" id="PTHR24198:SF165">
    <property type="entry name" value="ANKYRIN REPEAT-CONTAINING PROTEIN-RELATED"/>
    <property type="match status" value="1"/>
</dbReference>
<comment type="function">
    <text evidence="19">Catalyzes the conversion of 4-hydroxyphenylpyruvic acid to homogentisic acid, one of the steps in tyrosine catabolism.</text>
</comment>
<evidence type="ECO:0000259" key="23">
    <source>
        <dbReference type="PROSITE" id="PS51340"/>
    </source>
</evidence>
<dbReference type="GO" id="GO:0005789">
    <property type="term" value="C:endoplasmic reticulum membrane"/>
    <property type="evidence" value="ECO:0007669"/>
    <property type="project" value="UniProtKB-SubCell"/>
</dbReference>
<dbReference type="GO" id="GO:0006559">
    <property type="term" value="P:L-phenylalanine catabolic process"/>
    <property type="evidence" value="ECO:0007669"/>
    <property type="project" value="UniProtKB-UniPathway"/>
</dbReference>
<dbReference type="SUPFAM" id="SSF54593">
    <property type="entry name" value="Glyoxalase/Bleomycin resistance protein/Dihydroxybiphenyl dioxygenase"/>
    <property type="match status" value="1"/>
</dbReference>
<proteinExistence type="inferred from homology"/>
<dbReference type="FunFam" id="3.10.180.10:FF:000020">
    <property type="entry name" value="4-hydroxyphenylpyruvate dioxygenase"/>
    <property type="match status" value="1"/>
</dbReference>
<dbReference type="SUPFAM" id="SSF48403">
    <property type="entry name" value="Ankyrin repeat"/>
    <property type="match status" value="3"/>
</dbReference>
<comment type="subunit">
    <text evidence="6">Homodimer.</text>
</comment>
<dbReference type="PROSITE" id="PS50297">
    <property type="entry name" value="ANK_REP_REGION"/>
    <property type="match status" value="7"/>
</dbReference>
<dbReference type="Pfam" id="PF12796">
    <property type="entry name" value="Ank_2"/>
    <property type="match status" value="5"/>
</dbReference>
<comment type="catalytic activity">
    <reaction evidence="20">
        <text>3-(4-hydroxyphenyl)pyruvate + O2 = homogentisate + CO2</text>
        <dbReference type="Rhea" id="RHEA:16189"/>
        <dbReference type="ChEBI" id="CHEBI:15379"/>
        <dbReference type="ChEBI" id="CHEBI:16169"/>
        <dbReference type="ChEBI" id="CHEBI:16526"/>
        <dbReference type="ChEBI" id="CHEBI:36242"/>
        <dbReference type="EC" id="1.13.11.27"/>
    </reaction>
    <physiologicalReaction direction="left-to-right" evidence="20">
        <dbReference type="Rhea" id="RHEA:16190"/>
    </physiologicalReaction>
</comment>
<dbReference type="InterPro" id="IPR054471">
    <property type="entry name" value="GPIID_WHD"/>
</dbReference>
<evidence type="ECO:0000256" key="9">
    <source>
        <dbReference type="ARBA" id="ARBA00022723"/>
    </source>
</evidence>
<dbReference type="VEuPathDB" id="FungiDB:An07g01930"/>
<feature type="repeat" description="ANK" evidence="21">
    <location>
        <begin position="1610"/>
        <end position="1642"/>
    </location>
</feature>
<dbReference type="VEuPathDB" id="FungiDB:An07g01910"/>
<feature type="domain" description="VOC" evidence="24">
    <location>
        <begin position="208"/>
        <end position="366"/>
    </location>
</feature>
<dbReference type="PaxDb" id="5061-CADANGAP00005355"/>
<protein>
    <recommendedName>
        <fullName evidence="7">4-hydroxyphenylpyruvate dioxygenase</fullName>
    </recommendedName>
    <alternativeName>
        <fullName evidence="18">4-hydroxyphenylpyruvic acid oxidase</fullName>
    </alternativeName>
</protein>
<evidence type="ECO:0000313" key="26">
    <source>
        <dbReference type="Proteomes" id="UP000068243"/>
    </source>
</evidence>
<organism evidence="25 26">
    <name type="scientific">Aspergillus niger</name>
    <dbReference type="NCBI Taxonomy" id="5061"/>
    <lineage>
        <taxon>Eukaryota</taxon>
        <taxon>Fungi</taxon>
        <taxon>Dikarya</taxon>
        <taxon>Ascomycota</taxon>
        <taxon>Pezizomycotina</taxon>
        <taxon>Eurotiomycetes</taxon>
        <taxon>Eurotiomycetidae</taxon>
        <taxon>Eurotiales</taxon>
        <taxon>Aspergillaceae</taxon>
        <taxon>Aspergillus</taxon>
        <taxon>Aspergillus subgen. Circumdati</taxon>
    </lineage>
</organism>
<evidence type="ECO:0000256" key="14">
    <source>
        <dbReference type="ARBA" id="ARBA00023004"/>
    </source>
</evidence>
<dbReference type="VEuPathDB" id="FungiDB:ATCC64974_44550"/>
<dbReference type="Gene3D" id="3.10.180.10">
    <property type="entry name" value="2,3-Dihydroxybiphenyl 1,2-Dioxygenase, domain 1"/>
    <property type="match status" value="2"/>
</dbReference>
<dbReference type="UniPathway" id="UPA00139">
    <property type="reaction ID" value="UER00362"/>
</dbReference>
<dbReference type="CDD" id="cd08342">
    <property type="entry name" value="HPPD_N_like"/>
    <property type="match status" value="1"/>
</dbReference>
<evidence type="ECO:0000256" key="21">
    <source>
        <dbReference type="PROSITE-ProRule" id="PRU00023"/>
    </source>
</evidence>
<gene>
    <name evidence="25" type="ORF">ABL_03330</name>
</gene>
<feature type="repeat" description="ANK" evidence="21">
    <location>
        <begin position="1943"/>
        <end position="1975"/>
    </location>
</feature>
<keyword evidence="17" id="KW-0472">Membrane</keyword>
<evidence type="ECO:0000256" key="20">
    <source>
        <dbReference type="ARBA" id="ARBA00048047"/>
    </source>
</evidence>
<dbReference type="PROSITE" id="PS51340">
    <property type="entry name" value="MOSC"/>
    <property type="match status" value="1"/>
</dbReference>
<comment type="similarity">
    <text evidence="5">Belongs to the 4HPPD family.</text>
</comment>
<evidence type="ECO:0000256" key="4">
    <source>
        <dbReference type="ARBA" id="ARBA00004496"/>
    </source>
</evidence>
<dbReference type="VEuPathDB" id="FungiDB:ASPNIDRAFT2_1221164"/>
<dbReference type="SUPFAM" id="SSF50800">
    <property type="entry name" value="PK beta-barrel domain-like"/>
    <property type="match status" value="1"/>
</dbReference>
<dbReference type="GO" id="GO:0000139">
    <property type="term" value="C:Golgi membrane"/>
    <property type="evidence" value="ECO:0007669"/>
    <property type="project" value="UniProtKB-SubCell"/>
</dbReference>
<reference evidence="26" key="1">
    <citation type="journal article" date="2016" name="Genome Announc.">
        <title>Draft genome sequence of Aspergillus niger strain An76.</title>
        <authorList>
            <person name="Gong W."/>
            <person name="Cheng Z."/>
            <person name="Zhang H."/>
            <person name="Liu L."/>
            <person name="Gao P."/>
            <person name="Wang L."/>
        </authorList>
    </citation>
    <scope>NUCLEOTIDE SEQUENCE [LARGE SCALE GENOMIC DNA]</scope>
    <source>
        <strain evidence="26">An76</strain>
    </source>
</reference>
<evidence type="ECO:0000256" key="2">
    <source>
        <dbReference type="ARBA" id="ARBA00004395"/>
    </source>
</evidence>
<evidence type="ECO:0000256" key="12">
    <source>
        <dbReference type="ARBA" id="ARBA00022964"/>
    </source>
</evidence>
<comment type="subcellular location">
    <subcellularLocation>
        <location evidence="4">Cytoplasm</location>
    </subcellularLocation>
    <subcellularLocation>
        <location evidence="3">Endoplasmic reticulum membrane</location>
        <topology evidence="3">Peripheral membrane protein</topology>
    </subcellularLocation>
    <subcellularLocation>
        <location evidence="2">Golgi apparatus membrane</location>
        <topology evidence="2">Peripheral membrane protein</topology>
    </subcellularLocation>
</comment>
<dbReference type="VEuPathDB" id="FungiDB:M747DRAFT_266004"/>
<feature type="repeat" description="ANK" evidence="21">
    <location>
        <begin position="1581"/>
        <end position="1609"/>
    </location>
</feature>
<dbReference type="InterPro" id="IPR037523">
    <property type="entry name" value="VOC_core"/>
</dbReference>
<feature type="repeat" description="ANK" evidence="21">
    <location>
        <begin position="2105"/>
        <end position="2138"/>
    </location>
</feature>
<dbReference type="VEuPathDB" id="FungiDB:M747DRAFT_296310"/>
<dbReference type="Pfam" id="PF03473">
    <property type="entry name" value="MOSC"/>
    <property type="match status" value="1"/>
</dbReference>
<keyword evidence="16 21" id="KW-0040">ANK repeat</keyword>
<dbReference type="PROSITE" id="PS50088">
    <property type="entry name" value="ANK_REPEAT"/>
    <property type="match status" value="10"/>
</dbReference>
<keyword evidence="11" id="KW-0256">Endoplasmic reticulum</keyword>
<dbReference type="VEuPathDB" id="FungiDB:M747DRAFT_357557"/>
<feature type="repeat" description="ANK" evidence="21">
    <location>
        <begin position="2172"/>
        <end position="2204"/>
    </location>
</feature>
<dbReference type="VEuPathDB" id="FungiDB:M747DRAFT_298527"/>
<dbReference type="GO" id="GO:0030170">
    <property type="term" value="F:pyridoxal phosphate binding"/>
    <property type="evidence" value="ECO:0007669"/>
    <property type="project" value="InterPro"/>
</dbReference>
<dbReference type="Proteomes" id="UP000068243">
    <property type="component" value="Unassembled WGS sequence"/>
</dbReference>
<dbReference type="Pfam" id="PF00903">
    <property type="entry name" value="Glyoxalase"/>
    <property type="match status" value="1"/>
</dbReference>
<dbReference type="VEuPathDB" id="FungiDB:ASPNIDRAFT2_1157709"/>
<feature type="repeat" description="ANK" evidence="21">
    <location>
        <begin position="2072"/>
        <end position="2104"/>
    </location>
</feature>
<keyword evidence="15" id="KW-0333">Golgi apparatus</keyword>
<dbReference type="VEuPathDB" id="FungiDB:ASPNIDRAFT2_1183929"/>
<dbReference type="PROSITE" id="PS51819">
    <property type="entry name" value="VOC"/>
    <property type="match status" value="2"/>
</dbReference>
<feature type="repeat" description="ANK" evidence="21">
    <location>
        <begin position="1824"/>
        <end position="1853"/>
    </location>
</feature>
<dbReference type="OrthoDB" id="17255at2759"/>
<evidence type="ECO:0000256" key="15">
    <source>
        <dbReference type="ARBA" id="ARBA00023034"/>
    </source>
</evidence>
<evidence type="ECO:0000256" key="7">
    <source>
        <dbReference type="ARBA" id="ARBA00018452"/>
    </source>
</evidence>
<evidence type="ECO:0000256" key="19">
    <source>
        <dbReference type="ARBA" id="ARBA00033727"/>
    </source>
</evidence>
<evidence type="ECO:0000256" key="5">
    <source>
        <dbReference type="ARBA" id="ARBA00005877"/>
    </source>
</evidence>
<dbReference type="VEuPathDB" id="FungiDB:ASPNIDRAFT2_1109615"/>